<evidence type="ECO:0000259" key="3">
    <source>
        <dbReference type="PROSITE" id="PS50263"/>
    </source>
</evidence>
<gene>
    <name evidence="4" type="ORF">DEM34_07320</name>
</gene>
<feature type="domain" description="CN hydrolase" evidence="3">
    <location>
        <begin position="3"/>
        <end position="274"/>
    </location>
</feature>
<dbReference type="PANTHER" id="PTHR46044:SF1">
    <property type="entry name" value="CN HYDROLASE DOMAIN-CONTAINING PROTEIN"/>
    <property type="match status" value="1"/>
</dbReference>
<dbReference type="OrthoDB" id="9803803at2"/>
<dbReference type="InterPro" id="IPR044149">
    <property type="entry name" value="Nitrilases_CHs"/>
</dbReference>
<evidence type="ECO:0000256" key="2">
    <source>
        <dbReference type="PROSITE-ProRule" id="PRU10139"/>
    </source>
</evidence>
<dbReference type="PROSITE" id="PS50263">
    <property type="entry name" value="CN_HYDROLASE"/>
    <property type="match status" value="1"/>
</dbReference>
<proteinExistence type="inferred from homology"/>
<dbReference type="CDD" id="cd07564">
    <property type="entry name" value="nitrilases_CHs"/>
    <property type="match status" value="1"/>
</dbReference>
<dbReference type="SUPFAM" id="SSF56317">
    <property type="entry name" value="Carbon-nitrogen hydrolase"/>
    <property type="match status" value="1"/>
</dbReference>
<reference evidence="4 5" key="1">
    <citation type="submission" date="2018-05" db="EMBL/GenBank/DDBJ databases">
        <title>Spiribacter halobius sp. nov., a moderately halophilic bacterium isolated from marine solar saltern.</title>
        <authorList>
            <person name="Zheng W.-S."/>
            <person name="Lu D.-C."/>
            <person name="Du Z.-J."/>
        </authorList>
    </citation>
    <scope>NUCLEOTIDE SEQUENCE [LARGE SCALE GENOMIC DNA]</scope>
    <source>
        <strain evidence="4 5">E85</strain>
    </source>
</reference>
<evidence type="ECO:0000256" key="1">
    <source>
        <dbReference type="ARBA" id="ARBA00008129"/>
    </source>
</evidence>
<dbReference type="InterPro" id="IPR003010">
    <property type="entry name" value="C-N_Hydrolase"/>
</dbReference>
<dbReference type="GO" id="GO:0000257">
    <property type="term" value="F:nitrilase activity"/>
    <property type="evidence" value="ECO:0007669"/>
    <property type="project" value="UniProtKB-ARBA"/>
</dbReference>
<dbReference type="EMBL" id="QFFI01000009">
    <property type="protein sequence ID" value="PWG63680.1"/>
    <property type="molecule type" value="Genomic_DNA"/>
</dbReference>
<dbReference type="PROSITE" id="PS00920">
    <property type="entry name" value="NITRIL_CHT_1"/>
    <property type="match status" value="1"/>
</dbReference>
<comment type="similarity">
    <text evidence="1">Belongs to the carbon-nitrogen hydrolase superfamily. Nitrilase family.</text>
</comment>
<dbReference type="Pfam" id="PF00795">
    <property type="entry name" value="CN_hydrolase"/>
    <property type="match status" value="1"/>
</dbReference>
<protein>
    <submittedName>
        <fullName evidence="4">Nitrilase</fullName>
    </submittedName>
</protein>
<evidence type="ECO:0000313" key="4">
    <source>
        <dbReference type="EMBL" id="PWG63680.1"/>
    </source>
</evidence>
<dbReference type="InterPro" id="IPR000132">
    <property type="entry name" value="Nitrilase/CN_hydratase_CS"/>
</dbReference>
<comment type="caution">
    <text evidence="4">The sequence shown here is derived from an EMBL/GenBank/DDBJ whole genome shotgun (WGS) entry which is preliminary data.</text>
</comment>
<dbReference type="InterPro" id="IPR036526">
    <property type="entry name" value="C-N_Hydrolase_sf"/>
</dbReference>
<dbReference type="RefSeq" id="WP_109677761.1">
    <property type="nucleotide sequence ID" value="NZ_CP086615.1"/>
</dbReference>
<dbReference type="Gene3D" id="3.60.110.10">
    <property type="entry name" value="Carbon-nitrogen hydrolase"/>
    <property type="match status" value="1"/>
</dbReference>
<sequence>MTTRIAVIQKPPVLLQRDATIEGMLASIDEAVGAGARLLVFPEAYIPGYPTWIWRLRPGGDMALSSEIHARLRANAVDLRGETLLPIQDAAARHGVTLVTGIHEIDSQYSGTTLFNTVVVIGPDGRLLNRHRKLMPTNPERMVWGMGDGSGLNVVDTPAGRLGSLICWECYMPLARYALYAQAMEIFVNPTWDASDTALATLRHIAKEGGCWVIGTATAIQGSDLPADFPQRDALYTPDEWINVGNAVVIAPSGEIAAGPLNRDKGILYAEIDTEDARHARRSLDVCGHYARPDVFSLTVNRSPQTPATFSDP</sequence>
<dbReference type="Proteomes" id="UP000245474">
    <property type="component" value="Unassembled WGS sequence"/>
</dbReference>
<evidence type="ECO:0000313" key="5">
    <source>
        <dbReference type="Proteomes" id="UP000245474"/>
    </source>
</evidence>
<accession>A0A2U2N3K9</accession>
<dbReference type="PANTHER" id="PTHR46044">
    <property type="entry name" value="NITRILASE"/>
    <property type="match status" value="1"/>
</dbReference>
<name>A0A2U2N3K9_9GAMM</name>
<dbReference type="AlphaFoldDB" id="A0A2U2N3K9"/>
<organism evidence="4 5">
    <name type="scientific">Sediminicurvatus halobius</name>
    <dbReference type="NCBI Taxonomy" id="2182432"/>
    <lineage>
        <taxon>Bacteria</taxon>
        <taxon>Pseudomonadati</taxon>
        <taxon>Pseudomonadota</taxon>
        <taxon>Gammaproteobacteria</taxon>
        <taxon>Chromatiales</taxon>
        <taxon>Ectothiorhodospiraceae</taxon>
        <taxon>Sediminicurvatus</taxon>
    </lineage>
</organism>
<feature type="active site" description="Proton acceptor" evidence="2">
    <location>
        <position position="43"/>
    </location>
</feature>
<keyword evidence="5" id="KW-1185">Reference proteome</keyword>